<evidence type="ECO:0000256" key="5">
    <source>
        <dbReference type="SAM" id="MobiDB-lite"/>
    </source>
</evidence>
<dbReference type="PANTHER" id="PTHR34820:SF4">
    <property type="entry name" value="INNER MEMBRANE PROTEIN YEBZ"/>
    <property type="match status" value="1"/>
</dbReference>
<evidence type="ECO:0000256" key="1">
    <source>
        <dbReference type="ARBA" id="ARBA00004196"/>
    </source>
</evidence>
<keyword evidence="6" id="KW-0472">Membrane</keyword>
<dbReference type="Proteomes" id="UP001500928">
    <property type="component" value="Unassembled WGS sequence"/>
</dbReference>
<proteinExistence type="predicted"/>
<dbReference type="PANTHER" id="PTHR34820">
    <property type="entry name" value="INNER MEMBRANE PROTEIN YEBZ"/>
    <property type="match status" value="1"/>
</dbReference>
<evidence type="ECO:0000256" key="3">
    <source>
        <dbReference type="ARBA" id="ARBA00022729"/>
    </source>
</evidence>
<keyword evidence="6" id="KW-1133">Transmembrane helix</keyword>
<feature type="compositionally biased region" description="Low complexity" evidence="5">
    <location>
        <begin position="141"/>
        <end position="162"/>
    </location>
</feature>
<evidence type="ECO:0000313" key="8">
    <source>
        <dbReference type="EMBL" id="GAA4777024.1"/>
    </source>
</evidence>
<keyword evidence="9" id="KW-1185">Reference proteome</keyword>
<keyword evidence="3" id="KW-0732">Signal</keyword>
<dbReference type="Pfam" id="PF04234">
    <property type="entry name" value="CopC"/>
    <property type="match status" value="1"/>
</dbReference>
<dbReference type="InterPro" id="IPR007348">
    <property type="entry name" value="CopC_dom"/>
</dbReference>
<comment type="caution">
    <text evidence="8">The sequence shown here is derived from an EMBL/GenBank/DDBJ whole genome shotgun (WGS) entry which is preliminary data.</text>
</comment>
<feature type="region of interest" description="Disordered" evidence="5">
    <location>
        <begin position="141"/>
        <end position="175"/>
    </location>
</feature>
<dbReference type="InterPro" id="IPR032694">
    <property type="entry name" value="CopC/D"/>
</dbReference>
<keyword evidence="2" id="KW-0479">Metal-binding</keyword>
<dbReference type="SUPFAM" id="SSF81296">
    <property type="entry name" value="E set domains"/>
    <property type="match status" value="1"/>
</dbReference>
<name>A0ABP9A9D5_9PSEU</name>
<accession>A0ABP9A9D5</accession>
<sequence>MHDRPSTPARPARSRPAGLLAVLLTGLLALGALLLTTGTASAHDVLTGSDPADGATVPSAPRQVSLTFDEAPQAEGAAVTVVGPDGAHHEQGTPTLNGAVLTAGVGALPQAGRYEIGYRVVSDDGHPVSGSVAFTLTTPSPAAGGAASPSAQAAGPSTAGPSTAPPSPAAAAGPDTSGGGVPAWVFVVIAIVVVGGAIALVLRRRA</sequence>
<feature type="domain" description="CopC" evidence="7">
    <location>
        <begin position="43"/>
        <end position="136"/>
    </location>
</feature>
<evidence type="ECO:0000256" key="4">
    <source>
        <dbReference type="ARBA" id="ARBA00023008"/>
    </source>
</evidence>
<evidence type="ECO:0000259" key="7">
    <source>
        <dbReference type="Pfam" id="PF04234"/>
    </source>
</evidence>
<dbReference type="InterPro" id="IPR014756">
    <property type="entry name" value="Ig_E-set"/>
</dbReference>
<protein>
    <recommendedName>
        <fullName evidence="7">CopC domain-containing protein</fullName>
    </recommendedName>
</protein>
<organism evidence="8 9">
    <name type="scientific">Actinomycetospora chlora</name>
    <dbReference type="NCBI Taxonomy" id="663608"/>
    <lineage>
        <taxon>Bacteria</taxon>
        <taxon>Bacillati</taxon>
        <taxon>Actinomycetota</taxon>
        <taxon>Actinomycetes</taxon>
        <taxon>Pseudonocardiales</taxon>
        <taxon>Pseudonocardiaceae</taxon>
        <taxon>Actinomycetospora</taxon>
    </lineage>
</organism>
<comment type="subcellular location">
    <subcellularLocation>
        <location evidence="1">Cell envelope</location>
    </subcellularLocation>
</comment>
<keyword evidence="6" id="KW-0812">Transmembrane</keyword>
<evidence type="ECO:0000256" key="6">
    <source>
        <dbReference type="SAM" id="Phobius"/>
    </source>
</evidence>
<feature type="transmembrane region" description="Helical" evidence="6">
    <location>
        <begin position="183"/>
        <end position="202"/>
    </location>
</feature>
<evidence type="ECO:0000256" key="2">
    <source>
        <dbReference type="ARBA" id="ARBA00022723"/>
    </source>
</evidence>
<gene>
    <name evidence="8" type="ORF">GCM10023200_07210</name>
</gene>
<keyword evidence="4" id="KW-0186">Copper</keyword>
<dbReference type="RefSeq" id="WP_345411042.1">
    <property type="nucleotide sequence ID" value="NZ_BAABHO010000004.1"/>
</dbReference>
<dbReference type="EMBL" id="BAABHO010000004">
    <property type="protein sequence ID" value="GAA4777024.1"/>
    <property type="molecule type" value="Genomic_DNA"/>
</dbReference>
<dbReference type="InterPro" id="IPR014755">
    <property type="entry name" value="Cu-Rt/internalin_Ig-like"/>
</dbReference>
<reference evidence="9" key="1">
    <citation type="journal article" date="2019" name="Int. J. Syst. Evol. Microbiol.">
        <title>The Global Catalogue of Microorganisms (GCM) 10K type strain sequencing project: providing services to taxonomists for standard genome sequencing and annotation.</title>
        <authorList>
            <consortium name="The Broad Institute Genomics Platform"/>
            <consortium name="The Broad Institute Genome Sequencing Center for Infectious Disease"/>
            <person name="Wu L."/>
            <person name="Ma J."/>
        </authorList>
    </citation>
    <scope>NUCLEOTIDE SEQUENCE [LARGE SCALE GENOMIC DNA]</scope>
    <source>
        <strain evidence="9">JCM 17979</strain>
    </source>
</reference>
<evidence type="ECO:0000313" key="9">
    <source>
        <dbReference type="Proteomes" id="UP001500928"/>
    </source>
</evidence>
<dbReference type="Gene3D" id="2.60.40.1220">
    <property type="match status" value="1"/>
</dbReference>